<dbReference type="EMBL" id="CAWYQH010000035">
    <property type="protein sequence ID" value="CAK8676863.1"/>
    <property type="molecule type" value="Genomic_DNA"/>
</dbReference>
<proteinExistence type="predicted"/>
<comment type="caution">
    <text evidence="1">The sequence shown here is derived from an EMBL/GenBank/DDBJ whole genome shotgun (WGS) entry which is preliminary data.</text>
</comment>
<dbReference type="Proteomes" id="UP001642483">
    <property type="component" value="Unassembled WGS sequence"/>
</dbReference>
<gene>
    <name evidence="1" type="ORF">CVLEPA_LOCUS6288</name>
</gene>
<evidence type="ECO:0000313" key="1">
    <source>
        <dbReference type="EMBL" id="CAK8676863.1"/>
    </source>
</evidence>
<keyword evidence="2" id="KW-1185">Reference proteome</keyword>
<reference evidence="1 2" key="1">
    <citation type="submission" date="2024-02" db="EMBL/GenBank/DDBJ databases">
        <authorList>
            <person name="Daric V."/>
            <person name="Darras S."/>
        </authorList>
    </citation>
    <scope>NUCLEOTIDE SEQUENCE [LARGE SCALE GENOMIC DNA]</scope>
</reference>
<sequence length="74" mass="8006">MSSKYAYAEDLAIELSTRKWERVEGTPCRDMTTLSAGLPPEMEVVGAAALEASGTVSSRLPVQFLGYLVVTVRV</sequence>
<organism evidence="1 2">
    <name type="scientific">Clavelina lepadiformis</name>
    <name type="common">Light-bulb sea squirt</name>
    <name type="synonym">Ascidia lepadiformis</name>
    <dbReference type="NCBI Taxonomy" id="159417"/>
    <lineage>
        <taxon>Eukaryota</taxon>
        <taxon>Metazoa</taxon>
        <taxon>Chordata</taxon>
        <taxon>Tunicata</taxon>
        <taxon>Ascidiacea</taxon>
        <taxon>Aplousobranchia</taxon>
        <taxon>Clavelinidae</taxon>
        <taxon>Clavelina</taxon>
    </lineage>
</organism>
<evidence type="ECO:0000313" key="2">
    <source>
        <dbReference type="Proteomes" id="UP001642483"/>
    </source>
</evidence>
<protein>
    <submittedName>
        <fullName evidence="1">Uncharacterized protein</fullName>
    </submittedName>
</protein>
<accession>A0ABP0FFL4</accession>
<name>A0ABP0FFL4_CLALP</name>